<evidence type="ECO:0000256" key="3">
    <source>
        <dbReference type="ARBA" id="ARBA00022741"/>
    </source>
</evidence>
<reference evidence="9 10" key="1">
    <citation type="submission" date="2024-08" db="EMBL/GenBank/DDBJ databases">
        <authorList>
            <person name="Cucini C."/>
            <person name="Frati F."/>
        </authorList>
    </citation>
    <scope>NUCLEOTIDE SEQUENCE [LARGE SCALE GENOMIC DNA]</scope>
</reference>
<keyword evidence="5" id="KW-0067">ATP-binding</keyword>
<dbReference type="PANTHER" id="PTHR12172:SF0">
    <property type="entry name" value="CELL CYCLE CHECKPOINT PROTEIN RAD17"/>
    <property type="match status" value="1"/>
</dbReference>
<dbReference type="Proteomes" id="UP001642540">
    <property type="component" value="Unassembled WGS sequence"/>
</dbReference>
<dbReference type="CDD" id="cd18140">
    <property type="entry name" value="HLD_clamp_RFC"/>
    <property type="match status" value="1"/>
</dbReference>
<keyword evidence="7" id="KW-0131">Cell cycle</keyword>
<evidence type="ECO:0000256" key="5">
    <source>
        <dbReference type="ARBA" id="ARBA00022840"/>
    </source>
</evidence>
<feature type="compositionally biased region" description="Basic and acidic residues" evidence="8">
    <location>
        <begin position="88"/>
        <end position="97"/>
    </location>
</feature>
<dbReference type="EMBL" id="CAXLJM020000078">
    <property type="protein sequence ID" value="CAL8129670.1"/>
    <property type="molecule type" value="Genomic_DNA"/>
</dbReference>
<comment type="caution">
    <text evidence="9">The sequence shown here is derived from an EMBL/GenBank/DDBJ whole genome shotgun (WGS) entry which is preliminary data.</text>
</comment>
<feature type="compositionally biased region" description="Polar residues" evidence="8">
    <location>
        <begin position="101"/>
        <end position="116"/>
    </location>
</feature>
<dbReference type="SUPFAM" id="SSF52540">
    <property type="entry name" value="P-loop containing nucleoside triphosphate hydrolases"/>
    <property type="match status" value="1"/>
</dbReference>
<keyword evidence="10" id="KW-1185">Reference proteome</keyword>
<gene>
    <name evidence="9" type="ORF">ODALV1_LOCUS23375</name>
</gene>
<organism evidence="9 10">
    <name type="scientific">Orchesella dallaii</name>
    <dbReference type="NCBI Taxonomy" id="48710"/>
    <lineage>
        <taxon>Eukaryota</taxon>
        <taxon>Metazoa</taxon>
        <taxon>Ecdysozoa</taxon>
        <taxon>Arthropoda</taxon>
        <taxon>Hexapoda</taxon>
        <taxon>Collembola</taxon>
        <taxon>Entomobryomorpha</taxon>
        <taxon>Entomobryoidea</taxon>
        <taxon>Orchesellidae</taxon>
        <taxon>Orchesellinae</taxon>
        <taxon>Orchesella</taxon>
    </lineage>
</organism>
<evidence type="ECO:0000313" key="10">
    <source>
        <dbReference type="Proteomes" id="UP001642540"/>
    </source>
</evidence>
<keyword evidence="4" id="KW-0227">DNA damage</keyword>
<feature type="region of interest" description="Disordered" evidence="8">
    <location>
        <begin position="1"/>
        <end position="28"/>
    </location>
</feature>
<feature type="compositionally biased region" description="Basic and acidic residues" evidence="8">
    <location>
        <begin position="676"/>
        <end position="700"/>
    </location>
</feature>
<dbReference type="InterPro" id="IPR027417">
    <property type="entry name" value="P-loop_NTPase"/>
</dbReference>
<feature type="compositionally biased region" description="Polar residues" evidence="8">
    <location>
        <begin position="11"/>
        <end position="28"/>
    </location>
</feature>
<dbReference type="Gene3D" id="1.10.8.60">
    <property type="match status" value="1"/>
</dbReference>
<feature type="compositionally biased region" description="Acidic residues" evidence="8">
    <location>
        <begin position="701"/>
        <end position="716"/>
    </location>
</feature>
<evidence type="ECO:0000256" key="8">
    <source>
        <dbReference type="SAM" id="MobiDB-lite"/>
    </source>
</evidence>
<sequence>MAHNYPLPNGSGRQDSTSQRDGLSGQSMIPLQTCDYPNPRNNIPNVGHEFFPGSPHPYLAWSIVMEDHNYTFSEETKRGVENYLTQREMTRSSRQNDHGATISQESTSGPSSTPIQTKPPVFHRLEALAKAEVKCRPKGQVQMSGNPSNKFIPWVEKHLPNSADDLFVHKKKLEEVTHWISRVLQSPNASKICVVSGPSGSGKTAAVSLVAQGLDAEVKEWINPMSLTQYRPGQDFRDDVQGRNQLDLFTDFLFRTSQYRSLPIKGKALRKYRKYRVTLVEDIPNALYREPNTFHEILRKYSKSGISPLIFVFTDTASGEHSMFKMFPKTLMTELNIQNISFNPVASSYMVKFMLDICTKESIPVDKGLVEDLAATANGDMRCAVNNMQFSLTKERSSSSRKAPSRPQANKRSRKQAAGNPAISEVQQKDDNIQLFRALGKVLYAKRDETLISENEMILVGKMEKDRRIHPLIENPENICDKAAVSTDTFLGFLHQNYPAFYGSLDDMASAAEYLASSDYMMSAWKFDDSGARAYKVRETKEQLAMNIAVRGLMHSNNNRVSVAWKPLTKPLVSNLEKIIKESTETIRHGLVDYPGITTALFTDTIPFLSKVLSTGSANIMLGSGLKNEILNKGIFKGTMTRAVPLGKNETVEEGSDEPSEGEDCNVQEELGGQVNKDKPEGSPNKYETRDLVEQLHDASTDEELFVEEYDEDDCT</sequence>
<accession>A0ABP1RKT9</accession>
<comment type="subcellular location">
    <subcellularLocation>
        <location evidence="1">Nucleus</location>
    </subcellularLocation>
</comment>
<evidence type="ECO:0000256" key="7">
    <source>
        <dbReference type="ARBA" id="ARBA00023306"/>
    </source>
</evidence>
<evidence type="ECO:0000256" key="4">
    <source>
        <dbReference type="ARBA" id="ARBA00022763"/>
    </source>
</evidence>
<feature type="region of interest" description="Disordered" evidence="8">
    <location>
        <begin position="392"/>
        <end position="424"/>
    </location>
</feature>
<dbReference type="InterPro" id="IPR004582">
    <property type="entry name" value="Checkpoint_prot_Rad17_Rad24"/>
</dbReference>
<evidence type="ECO:0008006" key="11">
    <source>
        <dbReference type="Google" id="ProtNLM"/>
    </source>
</evidence>
<evidence type="ECO:0000256" key="2">
    <source>
        <dbReference type="ARBA" id="ARBA00006168"/>
    </source>
</evidence>
<dbReference type="Gene3D" id="3.40.50.300">
    <property type="entry name" value="P-loop containing nucleotide triphosphate hydrolases"/>
    <property type="match status" value="1"/>
</dbReference>
<feature type="region of interest" description="Disordered" evidence="8">
    <location>
        <begin position="650"/>
        <end position="716"/>
    </location>
</feature>
<dbReference type="PANTHER" id="PTHR12172">
    <property type="entry name" value="CELL CYCLE CHECKPOINT PROTEIN RAD17"/>
    <property type="match status" value="1"/>
</dbReference>
<keyword evidence="3" id="KW-0547">Nucleotide-binding</keyword>
<feature type="compositionally biased region" description="Acidic residues" evidence="8">
    <location>
        <begin position="652"/>
        <end position="667"/>
    </location>
</feature>
<dbReference type="Pfam" id="PF03215">
    <property type="entry name" value="Rad17"/>
    <property type="match status" value="1"/>
</dbReference>
<comment type="similarity">
    <text evidence="2">Belongs to the rad17/RAD24 family.</text>
</comment>
<evidence type="ECO:0000313" key="9">
    <source>
        <dbReference type="EMBL" id="CAL8129670.1"/>
    </source>
</evidence>
<evidence type="ECO:0000256" key="1">
    <source>
        <dbReference type="ARBA" id="ARBA00004123"/>
    </source>
</evidence>
<dbReference type="InterPro" id="IPR047854">
    <property type="entry name" value="RFC_lid"/>
</dbReference>
<keyword evidence="6" id="KW-0539">Nucleus</keyword>
<feature type="region of interest" description="Disordered" evidence="8">
    <location>
        <begin position="88"/>
        <end position="116"/>
    </location>
</feature>
<proteinExistence type="inferred from homology"/>
<evidence type="ECO:0000256" key="6">
    <source>
        <dbReference type="ARBA" id="ARBA00023242"/>
    </source>
</evidence>
<name>A0ABP1RKT9_9HEXA</name>
<protein>
    <recommendedName>
        <fullName evidence="11">Cell cycle checkpoint protein RAD17</fullName>
    </recommendedName>
</protein>